<evidence type="ECO:0000256" key="4">
    <source>
        <dbReference type="RuleBase" id="RU364105"/>
    </source>
</evidence>
<keyword evidence="6" id="KW-1185">Reference proteome</keyword>
<keyword evidence="2 4" id="KW-0689">Ribosomal protein</keyword>
<dbReference type="InterPro" id="IPR000554">
    <property type="entry name" value="Ribosomal_eS7"/>
</dbReference>
<keyword evidence="3 4" id="KW-0687">Ribonucleoprotein</keyword>
<evidence type="ECO:0000256" key="3">
    <source>
        <dbReference type="ARBA" id="ARBA00023274"/>
    </source>
</evidence>
<dbReference type="GO" id="GO:0032040">
    <property type="term" value="C:small-subunit processome"/>
    <property type="evidence" value="ECO:0007669"/>
    <property type="project" value="TreeGrafter"/>
</dbReference>
<dbReference type="GO" id="GO:0030686">
    <property type="term" value="C:90S preribosome"/>
    <property type="evidence" value="ECO:0007669"/>
    <property type="project" value="TreeGrafter"/>
</dbReference>
<dbReference type="GO" id="GO:0006412">
    <property type="term" value="P:translation"/>
    <property type="evidence" value="ECO:0007669"/>
    <property type="project" value="InterPro"/>
</dbReference>
<evidence type="ECO:0000256" key="2">
    <source>
        <dbReference type="ARBA" id="ARBA00022980"/>
    </source>
</evidence>
<sequence length="77" mass="8994">MRPELINVYGNQNAVVIHVPYRLRKAFRKIHIKLVKELEKKFSGKCGNWAPLHKFQAKRVRHVKKAELTSTSVDLDL</sequence>
<evidence type="ECO:0000313" key="6">
    <source>
        <dbReference type="Proteomes" id="UP000187203"/>
    </source>
</evidence>
<comment type="caution">
    <text evidence="5">The sequence shown here is derived from an EMBL/GenBank/DDBJ whole genome shotgun (WGS) entry which is preliminary data.</text>
</comment>
<name>A0A1R3G6F3_9ROSI</name>
<dbReference type="GO" id="GO:0042274">
    <property type="term" value="P:ribosomal small subunit biogenesis"/>
    <property type="evidence" value="ECO:0007669"/>
    <property type="project" value="TreeGrafter"/>
</dbReference>
<dbReference type="Proteomes" id="UP000187203">
    <property type="component" value="Unassembled WGS sequence"/>
</dbReference>
<organism evidence="5 6">
    <name type="scientific">Corchorus olitorius</name>
    <dbReference type="NCBI Taxonomy" id="93759"/>
    <lineage>
        <taxon>Eukaryota</taxon>
        <taxon>Viridiplantae</taxon>
        <taxon>Streptophyta</taxon>
        <taxon>Embryophyta</taxon>
        <taxon>Tracheophyta</taxon>
        <taxon>Spermatophyta</taxon>
        <taxon>Magnoliopsida</taxon>
        <taxon>eudicotyledons</taxon>
        <taxon>Gunneridae</taxon>
        <taxon>Pentapetalae</taxon>
        <taxon>rosids</taxon>
        <taxon>malvids</taxon>
        <taxon>Malvales</taxon>
        <taxon>Malvaceae</taxon>
        <taxon>Grewioideae</taxon>
        <taxon>Apeibeae</taxon>
        <taxon>Corchorus</taxon>
    </lineage>
</organism>
<dbReference type="GO" id="GO:0006364">
    <property type="term" value="P:rRNA processing"/>
    <property type="evidence" value="ECO:0007669"/>
    <property type="project" value="TreeGrafter"/>
</dbReference>
<evidence type="ECO:0000256" key="1">
    <source>
        <dbReference type="ARBA" id="ARBA00007820"/>
    </source>
</evidence>
<protein>
    <recommendedName>
        <fullName evidence="4">40S ribosomal protein S7</fullName>
    </recommendedName>
</protein>
<evidence type="ECO:0000313" key="5">
    <source>
        <dbReference type="EMBL" id="OMO53637.1"/>
    </source>
</evidence>
<dbReference type="PANTHER" id="PTHR11278:SF28">
    <property type="entry name" value="40S RIBOSOMAL PROTEIN S7"/>
    <property type="match status" value="1"/>
</dbReference>
<dbReference type="AlphaFoldDB" id="A0A1R3G6F3"/>
<dbReference type="GO" id="GO:0022627">
    <property type="term" value="C:cytosolic small ribosomal subunit"/>
    <property type="evidence" value="ECO:0007669"/>
    <property type="project" value="TreeGrafter"/>
</dbReference>
<dbReference type="OrthoDB" id="1733572at2759"/>
<comment type="similarity">
    <text evidence="1 4">Belongs to the eukaryotic ribosomal protein eS7 family.</text>
</comment>
<gene>
    <name evidence="5" type="ORF">COLO4_36685</name>
</gene>
<dbReference type="EMBL" id="AWUE01023496">
    <property type="protein sequence ID" value="OMO53637.1"/>
    <property type="molecule type" value="Genomic_DNA"/>
</dbReference>
<dbReference type="GO" id="GO:0003735">
    <property type="term" value="F:structural constituent of ribosome"/>
    <property type="evidence" value="ECO:0007669"/>
    <property type="project" value="InterPro"/>
</dbReference>
<accession>A0A1R3G6F3</accession>
<dbReference type="Pfam" id="PF01251">
    <property type="entry name" value="Ribosomal_S7e"/>
    <property type="match status" value="1"/>
</dbReference>
<reference evidence="6" key="1">
    <citation type="submission" date="2013-09" db="EMBL/GenBank/DDBJ databases">
        <title>Corchorus olitorius genome sequencing.</title>
        <authorList>
            <person name="Alam M."/>
            <person name="Haque M.S."/>
            <person name="Islam M.S."/>
            <person name="Emdad E.M."/>
            <person name="Islam M.M."/>
            <person name="Ahmed B."/>
            <person name="Halim A."/>
            <person name="Hossen Q.M.M."/>
            <person name="Hossain M.Z."/>
            <person name="Ahmed R."/>
            <person name="Khan M.M."/>
            <person name="Islam R."/>
            <person name="Rashid M.M."/>
            <person name="Khan S.A."/>
            <person name="Rahman M.S."/>
            <person name="Alam M."/>
            <person name="Yahiya A.S."/>
            <person name="Khan M.S."/>
            <person name="Azam M.S."/>
            <person name="Haque T."/>
            <person name="Lashkar M.Z.H."/>
            <person name="Akhand A.I."/>
            <person name="Morshed G."/>
            <person name="Roy S."/>
            <person name="Uddin K.S."/>
            <person name="Rabeya T."/>
            <person name="Hossain A.S."/>
            <person name="Chowdhury A."/>
            <person name="Snigdha A.R."/>
            <person name="Mortoza M.S."/>
            <person name="Matin S.A."/>
            <person name="Hoque S.M.E."/>
            <person name="Islam M.K."/>
            <person name="Roy D.K."/>
            <person name="Haider R."/>
            <person name="Moosa M.M."/>
            <person name="Elias S.M."/>
            <person name="Hasan A.M."/>
            <person name="Jahan S."/>
            <person name="Shafiuddin M."/>
            <person name="Mahmood N."/>
            <person name="Shommy N.S."/>
        </authorList>
    </citation>
    <scope>NUCLEOTIDE SEQUENCE [LARGE SCALE GENOMIC DNA]</scope>
    <source>
        <strain evidence="6">cv. O-4</strain>
    </source>
</reference>
<dbReference type="STRING" id="93759.A0A1R3G6F3"/>
<dbReference type="PANTHER" id="PTHR11278">
    <property type="entry name" value="40S RIBOSOMAL PROTEIN S7"/>
    <property type="match status" value="1"/>
</dbReference>
<proteinExistence type="inferred from homology"/>